<accession>A0ABW5RB99</accession>
<gene>
    <name evidence="2" type="ORF">ACFSUC_11865</name>
</gene>
<dbReference type="PANTHER" id="PTHR43861">
    <property type="entry name" value="TRANS-ACONITATE 2-METHYLTRANSFERASE-RELATED"/>
    <property type="match status" value="1"/>
</dbReference>
<reference evidence="3" key="1">
    <citation type="journal article" date="2019" name="Int. J. Syst. Evol. Microbiol.">
        <title>The Global Catalogue of Microorganisms (GCM) 10K type strain sequencing project: providing services to taxonomists for standard genome sequencing and annotation.</title>
        <authorList>
            <consortium name="The Broad Institute Genomics Platform"/>
            <consortium name="The Broad Institute Genome Sequencing Center for Infectious Disease"/>
            <person name="Wu L."/>
            <person name="Ma J."/>
        </authorList>
    </citation>
    <scope>NUCLEOTIDE SEQUENCE [LARGE SCALE GENOMIC DNA]</scope>
    <source>
        <strain evidence="3">KCTC 33676</strain>
    </source>
</reference>
<name>A0ABW5RB99_9BACL</name>
<sequence length="256" mass="29039">MQTHHWNANQYDEQHGYVSGYGQELIDVLAPVKGENILDVGCGTGDLAAEIAQYGSHVYGIDGSAEMINQARSKYPQLNLAVADGQRFHLNQQFDAVFSNAAIHWMKEEPEGVIRCIHQHLKPNGRFVAEMGGFGNIQHIIEAILHVLQQDHGIDASPLLPWYFPTRETYTALLTHHEFTVHMANIVPRPTPLVPGEQSMRHWLEQFASSLFVSLDAEQRDSCLHRVVELLKPKLYDGTRWTADYVRLRVYATKNE</sequence>
<organism evidence="2 3">
    <name type="scientific">Marinicrinis sediminis</name>
    <dbReference type="NCBI Taxonomy" id="1652465"/>
    <lineage>
        <taxon>Bacteria</taxon>
        <taxon>Bacillati</taxon>
        <taxon>Bacillota</taxon>
        <taxon>Bacilli</taxon>
        <taxon>Bacillales</taxon>
        <taxon>Paenibacillaceae</taxon>
    </lineage>
</organism>
<feature type="domain" description="Methyltransferase type 11" evidence="1">
    <location>
        <begin position="38"/>
        <end position="128"/>
    </location>
</feature>
<keyword evidence="2" id="KW-0808">Transferase</keyword>
<dbReference type="InterPro" id="IPR013216">
    <property type="entry name" value="Methyltransf_11"/>
</dbReference>
<comment type="caution">
    <text evidence="2">The sequence shown here is derived from an EMBL/GenBank/DDBJ whole genome shotgun (WGS) entry which is preliminary data.</text>
</comment>
<dbReference type="CDD" id="cd02440">
    <property type="entry name" value="AdoMet_MTases"/>
    <property type="match status" value="1"/>
</dbReference>
<evidence type="ECO:0000313" key="3">
    <source>
        <dbReference type="Proteomes" id="UP001597497"/>
    </source>
</evidence>
<evidence type="ECO:0000313" key="2">
    <source>
        <dbReference type="EMBL" id="MFD2672262.1"/>
    </source>
</evidence>
<dbReference type="RefSeq" id="WP_379929809.1">
    <property type="nucleotide sequence ID" value="NZ_JBHUMM010000037.1"/>
</dbReference>
<dbReference type="Gene3D" id="3.40.50.150">
    <property type="entry name" value="Vaccinia Virus protein VP39"/>
    <property type="match status" value="1"/>
</dbReference>
<dbReference type="Pfam" id="PF08241">
    <property type="entry name" value="Methyltransf_11"/>
    <property type="match status" value="1"/>
</dbReference>
<evidence type="ECO:0000259" key="1">
    <source>
        <dbReference type="Pfam" id="PF08241"/>
    </source>
</evidence>
<keyword evidence="2" id="KW-0489">Methyltransferase</keyword>
<dbReference type="GO" id="GO:0032259">
    <property type="term" value="P:methylation"/>
    <property type="evidence" value="ECO:0007669"/>
    <property type="project" value="UniProtKB-KW"/>
</dbReference>
<dbReference type="Proteomes" id="UP001597497">
    <property type="component" value="Unassembled WGS sequence"/>
</dbReference>
<dbReference type="SUPFAM" id="SSF53335">
    <property type="entry name" value="S-adenosyl-L-methionine-dependent methyltransferases"/>
    <property type="match status" value="1"/>
</dbReference>
<dbReference type="GO" id="GO:0008168">
    <property type="term" value="F:methyltransferase activity"/>
    <property type="evidence" value="ECO:0007669"/>
    <property type="project" value="UniProtKB-KW"/>
</dbReference>
<dbReference type="EMBL" id="JBHUMM010000037">
    <property type="protein sequence ID" value="MFD2672262.1"/>
    <property type="molecule type" value="Genomic_DNA"/>
</dbReference>
<dbReference type="InterPro" id="IPR029063">
    <property type="entry name" value="SAM-dependent_MTases_sf"/>
</dbReference>
<dbReference type="PANTHER" id="PTHR43861:SF1">
    <property type="entry name" value="TRANS-ACONITATE 2-METHYLTRANSFERASE"/>
    <property type="match status" value="1"/>
</dbReference>
<protein>
    <submittedName>
        <fullName evidence="2">Class I SAM-dependent methyltransferase</fullName>
    </submittedName>
</protein>
<keyword evidence="3" id="KW-1185">Reference proteome</keyword>
<proteinExistence type="predicted"/>